<evidence type="ECO:0000313" key="3">
    <source>
        <dbReference type="Proteomes" id="UP001500751"/>
    </source>
</evidence>
<organism evidence="2 3">
    <name type="scientific">Catenulispora yoronensis</name>
    <dbReference type="NCBI Taxonomy" id="450799"/>
    <lineage>
        <taxon>Bacteria</taxon>
        <taxon>Bacillati</taxon>
        <taxon>Actinomycetota</taxon>
        <taxon>Actinomycetes</taxon>
        <taxon>Catenulisporales</taxon>
        <taxon>Catenulisporaceae</taxon>
        <taxon>Catenulispora</taxon>
    </lineage>
</organism>
<dbReference type="PANTHER" id="PTHR35010:SF2">
    <property type="entry name" value="BLL4672 PROTEIN"/>
    <property type="match status" value="1"/>
</dbReference>
<protein>
    <submittedName>
        <fullName evidence="2">Helix-turn-helix transcriptional regulator</fullName>
    </submittedName>
</protein>
<dbReference type="Proteomes" id="UP001500751">
    <property type="component" value="Unassembled WGS sequence"/>
</dbReference>
<dbReference type="PANTHER" id="PTHR35010">
    <property type="entry name" value="BLL4672 PROTEIN-RELATED"/>
    <property type="match status" value="1"/>
</dbReference>
<keyword evidence="3" id="KW-1185">Reference proteome</keyword>
<dbReference type="InterPro" id="IPR041413">
    <property type="entry name" value="MLTR_LBD"/>
</dbReference>
<sequence>MHRGNDVDPRSEIRDFLTTRRARISPDQAGLPAYGTEHRRVPGLRREEVAMLAGVSVDYYTRLERGNARGVSDQVLDALARALHLDEAETAHLFDLVRATNAAASAASARSAASAGHRPSGQRVRPGMQRLLDTMAMAPAYVRNGRMDVLASNSLGRALFAPLFDSPVRHTNIARFMFLDPAAQDFYDGWDRHAADTVALLRAEAGRNPYDKALSDLIGELSTRSEIFRVRWADHNVRFHRSGIKHLHHPVVGELMLSYESMELTADAGLRLNAYSAELGSASQDALNVLASWSATTTTAVQES</sequence>
<feature type="domain" description="HTH cro/C1-type" evidence="1">
    <location>
        <begin position="43"/>
        <end position="90"/>
    </location>
</feature>
<comment type="caution">
    <text evidence="2">The sequence shown here is derived from an EMBL/GenBank/DDBJ whole genome shotgun (WGS) entry which is preliminary data.</text>
</comment>
<dbReference type="InterPro" id="IPR010982">
    <property type="entry name" value="Lambda_DNA-bd_dom_sf"/>
</dbReference>
<evidence type="ECO:0000313" key="2">
    <source>
        <dbReference type="EMBL" id="GAA2011758.1"/>
    </source>
</evidence>
<evidence type="ECO:0000259" key="1">
    <source>
        <dbReference type="PROSITE" id="PS50943"/>
    </source>
</evidence>
<reference evidence="2 3" key="1">
    <citation type="journal article" date="2019" name="Int. J. Syst. Evol. Microbiol.">
        <title>The Global Catalogue of Microorganisms (GCM) 10K type strain sequencing project: providing services to taxonomists for standard genome sequencing and annotation.</title>
        <authorList>
            <consortium name="The Broad Institute Genomics Platform"/>
            <consortium name="The Broad Institute Genome Sequencing Center for Infectious Disease"/>
            <person name="Wu L."/>
            <person name="Ma J."/>
        </authorList>
    </citation>
    <scope>NUCLEOTIDE SEQUENCE [LARGE SCALE GENOMIC DNA]</scope>
    <source>
        <strain evidence="2 3">JCM 16014</strain>
    </source>
</reference>
<dbReference type="EMBL" id="BAAAQN010000001">
    <property type="protein sequence ID" value="GAA2011758.1"/>
    <property type="molecule type" value="Genomic_DNA"/>
</dbReference>
<dbReference type="SUPFAM" id="SSF47413">
    <property type="entry name" value="lambda repressor-like DNA-binding domains"/>
    <property type="match status" value="1"/>
</dbReference>
<gene>
    <name evidence="2" type="ORF">GCM10009839_02470</name>
</gene>
<dbReference type="Pfam" id="PF13560">
    <property type="entry name" value="HTH_31"/>
    <property type="match status" value="1"/>
</dbReference>
<proteinExistence type="predicted"/>
<accession>A0ABN2TJL3</accession>
<dbReference type="Pfam" id="PF17765">
    <property type="entry name" value="MLTR_LBD"/>
    <property type="match status" value="1"/>
</dbReference>
<dbReference type="PROSITE" id="PS50943">
    <property type="entry name" value="HTH_CROC1"/>
    <property type="match status" value="1"/>
</dbReference>
<name>A0ABN2TJL3_9ACTN</name>
<dbReference type="Gene3D" id="1.10.260.40">
    <property type="entry name" value="lambda repressor-like DNA-binding domains"/>
    <property type="match status" value="1"/>
</dbReference>
<dbReference type="RefSeq" id="WP_344663568.1">
    <property type="nucleotide sequence ID" value="NZ_BAAAQN010000001.1"/>
</dbReference>
<dbReference type="Gene3D" id="3.30.450.180">
    <property type="match status" value="1"/>
</dbReference>
<dbReference type="CDD" id="cd00093">
    <property type="entry name" value="HTH_XRE"/>
    <property type="match status" value="1"/>
</dbReference>
<dbReference type="SMART" id="SM00530">
    <property type="entry name" value="HTH_XRE"/>
    <property type="match status" value="1"/>
</dbReference>
<dbReference type="InterPro" id="IPR001387">
    <property type="entry name" value="Cro/C1-type_HTH"/>
</dbReference>